<evidence type="ECO:0000313" key="1">
    <source>
        <dbReference type="EMBL" id="GGF21351.1"/>
    </source>
</evidence>
<dbReference type="EMBL" id="BMHT01000007">
    <property type="protein sequence ID" value="GGF21351.1"/>
    <property type="molecule type" value="Genomic_DNA"/>
</dbReference>
<protein>
    <recommendedName>
        <fullName evidence="3">DUF3861 family protein</fullName>
    </recommendedName>
</protein>
<reference evidence="2" key="1">
    <citation type="journal article" date="2019" name="Int. J. Syst. Evol. Microbiol.">
        <title>The Global Catalogue of Microorganisms (GCM) 10K type strain sequencing project: providing services to taxonomists for standard genome sequencing and annotation.</title>
        <authorList>
            <consortium name="The Broad Institute Genomics Platform"/>
            <consortium name="The Broad Institute Genome Sequencing Center for Infectious Disease"/>
            <person name="Wu L."/>
            <person name="Ma J."/>
        </authorList>
    </citation>
    <scope>NUCLEOTIDE SEQUENCE [LARGE SCALE GENOMIC DNA]</scope>
    <source>
        <strain evidence="2">CGMCC 1.15197</strain>
    </source>
</reference>
<dbReference type="InterPro" id="IPR024476">
    <property type="entry name" value="DUF3861"/>
</dbReference>
<dbReference type="Pfam" id="PF12977">
    <property type="entry name" value="DUF3861"/>
    <property type="match status" value="1"/>
</dbReference>
<keyword evidence="2" id="KW-1185">Reference proteome</keyword>
<dbReference type="Proteomes" id="UP000632273">
    <property type="component" value="Unassembled WGS sequence"/>
</dbReference>
<accession>A0ABQ1ULS0</accession>
<name>A0ABQ1ULS0_9BACT</name>
<sequence>MAKRNHEYRLTLEHLADANAEHTPHEPFTYTFTNHDNLFDILEKVQQNSGLDAQNAASLAIGVKLLSNAQLAYRDNPLFADFHGPFRDLIMKLKDLNKQ</sequence>
<gene>
    <name evidence="1" type="ORF">GCM10011383_36280</name>
</gene>
<evidence type="ECO:0000313" key="2">
    <source>
        <dbReference type="Proteomes" id="UP000632273"/>
    </source>
</evidence>
<dbReference type="InterPro" id="IPR038194">
    <property type="entry name" value="DUF3861_sf"/>
</dbReference>
<dbReference type="RefSeq" id="WP_188815470.1">
    <property type="nucleotide sequence ID" value="NZ_BMHT01000007.1"/>
</dbReference>
<dbReference type="Gene3D" id="3.10.20.850">
    <property type="entry name" value="Protein of unknown function DUF3861"/>
    <property type="match status" value="1"/>
</dbReference>
<evidence type="ECO:0008006" key="3">
    <source>
        <dbReference type="Google" id="ProtNLM"/>
    </source>
</evidence>
<organism evidence="1 2">
    <name type="scientific">Hymenobacter cavernae</name>
    <dbReference type="NCBI Taxonomy" id="2044852"/>
    <lineage>
        <taxon>Bacteria</taxon>
        <taxon>Pseudomonadati</taxon>
        <taxon>Bacteroidota</taxon>
        <taxon>Cytophagia</taxon>
        <taxon>Cytophagales</taxon>
        <taxon>Hymenobacteraceae</taxon>
        <taxon>Hymenobacter</taxon>
    </lineage>
</organism>
<comment type="caution">
    <text evidence="1">The sequence shown here is derived from an EMBL/GenBank/DDBJ whole genome shotgun (WGS) entry which is preliminary data.</text>
</comment>
<proteinExistence type="predicted"/>